<evidence type="ECO:0000259" key="19">
    <source>
        <dbReference type="PROSITE" id="PS50113"/>
    </source>
</evidence>
<feature type="domain" description="PAS" evidence="18">
    <location>
        <begin position="323"/>
        <end position="393"/>
    </location>
</feature>
<keyword evidence="13 15" id="KW-0472">Membrane</keyword>
<feature type="domain" description="PAC" evidence="19">
    <location>
        <begin position="527"/>
        <end position="579"/>
    </location>
</feature>
<dbReference type="PROSITE" id="PS50109">
    <property type="entry name" value="HIS_KIN"/>
    <property type="match status" value="1"/>
</dbReference>
<dbReference type="InterPro" id="IPR001789">
    <property type="entry name" value="Sig_transdc_resp-reg_receiver"/>
</dbReference>
<keyword evidence="8" id="KW-0547">Nucleotide-binding</keyword>
<evidence type="ECO:0000256" key="2">
    <source>
        <dbReference type="ARBA" id="ARBA00004651"/>
    </source>
</evidence>
<evidence type="ECO:0000256" key="5">
    <source>
        <dbReference type="ARBA" id="ARBA00022553"/>
    </source>
</evidence>
<feature type="transmembrane region" description="Helical" evidence="15">
    <location>
        <begin position="204"/>
        <end position="222"/>
    </location>
</feature>
<dbReference type="SMART" id="SM00086">
    <property type="entry name" value="PAC"/>
    <property type="match status" value="2"/>
</dbReference>
<dbReference type="Gene3D" id="3.40.50.2300">
    <property type="match status" value="1"/>
</dbReference>
<dbReference type="NCBIfam" id="TIGR00229">
    <property type="entry name" value="sensory_box"/>
    <property type="match status" value="2"/>
</dbReference>
<proteinExistence type="predicted"/>
<dbReference type="AlphaFoldDB" id="A0A5J6MGL8"/>
<evidence type="ECO:0000256" key="10">
    <source>
        <dbReference type="ARBA" id="ARBA00022840"/>
    </source>
</evidence>
<dbReference type="Pfam" id="PF08447">
    <property type="entry name" value="PAS_3"/>
    <property type="match status" value="2"/>
</dbReference>
<dbReference type="PROSITE" id="PS50113">
    <property type="entry name" value="PAC"/>
    <property type="match status" value="2"/>
</dbReference>
<dbReference type="SMART" id="SM00388">
    <property type="entry name" value="HisKA"/>
    <property type="match status" value="1"/>
</dbReference>
<keyword evidence="7 15" id="KW-0812">Transmembrane</keyword>
<dbReference type="EC" id="2.7.13.3" evidence="3"/>
<dbReference type="InterPro" id="IPR003594">
    <property type="entry name" value="HATPase_dom"/>
</dbReference>
<evidence type="ECO:0000256" key="15">
    <source>
        <dbReference type="SAM" id="Phobius"/>
    </source>
</evidence>
<dbReference type="InterPro" id="IPR000700">
    <property type="entry name" value="PAS-assoc_C"/>
</dbReference>
<sequence>MLSSTAGQSKPISADRIAQILGYGFIYLALAAFSIDLSCGSNGVAAIWLPNAVAMGFVMLRRPWQVQLPALALGIALADILEGDPAFVSAMMALVNTAEIALGAWLIQRWLGAGDRFARLQEVVRFILIAGLVVPVFGAALGAMAVYWGLGVPMPEVLPGWFLTEAIGYIVLTPMLVLWWPLCRKTGGRKAWAERWLQGWNHRRVLEAGLLGSALCLSGFWLFSSVGWADAAELLPTFLATPLVLWAVMRFGRRGGSLATLIVVTAAVAGLLAHQTPIDDALPATPSDLLLPPLMMCVTALSGLLLGAALEEQNVMRKALEKSETHFRTLAEATHVGIYRTDAAGRCLYVNEGWSAITGRDAKISMGEDWSTALHPDDRRRVIANWYEAARNEATDYDEEYRWMRPDGQVRLVRDTAHPIKEGGKTTGFVGTVIDITDERAVRAQLEESRQRFDLALRGTSDAIWDWHLATGRLWYAPRFTEMMGYEPAQSPQTIEAFEAMVHPDDRAKRTAILTEYLAGGFSGRGYTMEYRLRRADGSYHWMRTRARAVLDRAGRPFRIAGALSDIQEEKQREVELQAAKEAAERANAAKSEFLAVMSHEIRTPMNGVLGMTGLLLETELSPEQRRYGEVIRRSGKSLMALLNDILDLSKLEAGRLEIETIAFDPAEVVRDAVEIHAEAARAKGLVLEFELAAGLPSLLMGDPARLRQILLNLVGNAVKFTERGRVKVDLVPGPWRGDAWQFLFVVSDTGIGMDQAQLDRLFRKFTQGDSSMARRFGGTGLGLAICRQLAELMGGTIGVESRPGEGSRFSLALPLRTADGTRASMAASREPLRSTAAGASLLLVEDNEVNQALAVALLARSGHRVHTVDSGVAAVAAVRDGDYDLVLMDVQMPEMDGIEATRRIRALEGPKARIPIVAMTANAMMGDRERFLAAGMDDYVSKPIDRAALFAVIAHCLKRALVTPVGPAVSPAPAAGGTPALDADQMAAIEELMSDLDRRDGTGG</sequence>
<evidence type="ECO:0000256" key="11">
    <source>
        <dbReference type="ARBA" id="ARBA00022989"/>
    </source>
</evidence>
<dbReference type="Pfam" id="PF02518">
    <property type="entry name" value="HATPase_c"/>
    <property type="match status" value="1"/>
</dbReference>
<dbReference type="InterPro" id="IPR011006">
    <property type="entry name" value="CheY-like_superfamily"/>
</dbReference>
<dbReference type="InterPro" id="IPR004358">
    <property type="entry name" value="Sig_transdc_His_kin-like_C"/>
</dbReference>
<feature type="transmembrane region" description="Helical" evidence="15">
    <location>
        <begin position="86"/>
        <end position="107"/>
    </location>
</feature>
<keyword evidence="21" id="KW-1185">Reference proteome</keyword>
<dbReference type="InterPro" id="IPR013655">
    <property type="entry name" value="PAS_fold_3"/>
</dbReference>
<accession>A0A5J6MGL8</accession>
<dbReference type="KEGG" id="htq:FRZ44_06830"/>
<dbReference type="InterPro" id="IPR001610">
    <property type="entry name" value="PAC"/>
</dbReference>
<evidence type="ECO:0000256" key="4">
    <source>
        <dbReference type="ARBA" id="ARBA00022475"/>
    </source>
</evidence>
<dbReference type="SUPFAM" id="SSF52172">
    <property type="entry name" value="CheY-like"/>
    <property type="match status" value="1"/>
</dbReference>
<feature type="transmembrane region" description="Helical" evidence="15">
    <location>
        <begin position="127"/>
        <end position="150"/>
    </location>
</feature>
<evidence type="ECO:0000313" key="21">
    <source>
        <dbReference type="Proteomes" id="UP000326202"/>
    </source>
</evidence>
<name>A0A5J6MGL8_9PROT</name>
<dbReference type="Gene3D" id="3.30.565.10">
    <property type="entry name" value="Histidine kinase-like ATPase, C-terminal domain"/>
    <property type="match status" value="1"/>
</dbReference>
<dbReference type="GO" id="GO:0005886">
    <property type="term" value="C:plasma membrane"/>
    <property type="evidence" value="ECO:0007669"/>
    <property type="project" value="UniProtKB-SubCell"/>
</dbReference>
<dbReference type="Pfam" id="PF00072">
    <property type="entry name" value="Response_reg"/>
    <property type="match status" value="1"/>
</dbReference>
<evidence type="ECO:0000259" key="17">
    <source>
        <dbReference type="PROSITE" id="PS50110"/>
    </source>
</evidence>
<organism evidence="20 21">
    <name type="scientific">Hypericibacter terrae</name>
    <dbReference type="NCBI Taxonomy" id="2602015"/>
    <lineage>
        <taxon>Bacteria</taxon>
        <taxon>Pseudomonadati</taxon>
        <taxon>Pseudomonadota</taxon>
        <taxon>Alphaproteobacteria</taxon>
        <taxon>Rhodospirillales</taxon>
        <taxon>Dongiaceae</taxon>
        <taxon>Hypericibacter</taxon>
    </lineage>
</organism>
<keyword evidence="6" id="KW-0808">Transferase</keyword>
<evidence type="ECO:0000256" key="6">
    <source>
        <dbReference type="ARBA" id="ARBA00022679"/>
    </source>
</evidence>
<evidence type="ECO:0000256" key="12">
    <source>
        <dbReference type="ARBA" id="ARBA00023012"/>
    </source>
</evidence>
<dbReference type="InterPro" id="IPR036890">
    <property type="entry name" value="HATPase_C_sf"/>
</dbReference>
<evidence type="ECO:0000256" key="1">
    <source>
        <dbReference type="ARBA" id="ARBA00000085"/>
    </source>
</evidence>
<keyword evidence="10" id="KW-0067">ATP-binding</keyword>
<dbReference type="InterPro" id="IPR035965">
    <property type="entry name" value="PAS-like_dom_sf"/>
</dbReference>
<dbReference type="InterPro" id="IPR036097">
    <property type="entry name" value="HisK_dim/P_sf"/>
</dbReference>
<dbReference type="Pfam" id="PF00512">
    <property type="entry name" value="HisKA"/>
    <property type="match status" value="1"/>
</dbReference>
<dbReference type="SUPFAM" id="SSF55785">
    <property type="entry name" value="PYP-like sensor domain (PAS domain)"/>
    <property type="match status" value="2"/>
</dbReference>
<dbReference type="PROSITE" id="PS50110">
    <property type="entry name" value="RESPONSE_REGULATORY"/>
    <property type="match status" value="1"/>
</dbReference>
<protein>
    <recommendedName>
        <fullName evidence="3">histidine kinase</fullName>
        <ecNumber evidence="3">2.7.13.3</ecNumber>
    </recommendedName>
</protein>
<feature type="transmembrane region" description="Helical" evidence="15">
    <location>
        <begin position="234"/>
        <end position="251"/>
    </location>
</feature>
<evidence type="ECO:0000259" key="18">
    <source>
        <dbReference type="PROSITE" id="PS50112"/>
    </source>
</evidence>
<dbReference type="CDD" id="cd16922">
    <property type="entry name" value="HATPase_EvgS-ArcB-TorS-like"/>
    <property type="match status" value="1"/>
</dbReference>
<keyword evidence="9" id="KW-0418">Kinase</keyword>
<dbReference type="FunFam" id="1.10.287.130:FF:000002">
    <property type="entry name" value="Two-component osmosensing histidine kinase"/>
    <property type="match status" value="1"/>
</dbReference>
<evidence type="ECO:0000256" key="3">
    <source>
        <dbReference type="ARBA" id="ARBA00012438"/>
    </source>
</evidence>
<dbReference type="SUPFAM" id="SSF47384">
    <property type="entry name" value="Homodimeric domain of signal transducing histidine kinase"/>
    <property type="match status" value="1"/>
</dbReference>
<dbReference type="GO" id="GO:0000155">
    <property type="term" value="F:phosphorelay sensor kinase activity"/>
    <property type="evidence" value="ECO:0007669"/>
    <property type="project" value="InterPro"/>
</dbReference>
<dbReference type="InterPro" id="IPR005467">
    <property type="entry name" value="His_kinase_dom"/>
</dbReference>
<evidence type="ECO:0000256" key="14">
    <source>
        <dbReference type="PROSITE-ProRule" id="PRU00169"/>
    </source>
</evidence>
<feature type="domain" description="PAC" evidence="19">
    <location>
        <begin position="397"/>
        <end position="448"/>
    </location>
</feature>
<feature type="transmembrane region" description="Helical" evidence="15">
    <location>
        <begin position="20"/>
        <end position="49"/>
    </location>
</feature>
<feature type="modified residue" description="4-aspartylphosphate" evidence="14">
    <location>
        <position position="890"/>
    </location>
</feature>
<feature type="domain" description="Response regulatory" evidence="17">
    <location>
        <begin position="841"/>
        <end position="958"/>
    </location>
</feature>
<dbReference type="RefSeq" id="WP_225308683.1">
    <property type="nucleotide sequence ID" value="NZ_CP042906.1"/>
</dbReference>
<dbReference type="CDD" id="cd00082">
    <property type="entry name" value="HisKA"/>
    <property type="match status" value="1"/>
</dbReference>
<keyword evidence="4" id="KW-1003">Cell membrane</keyword>
<dbReference type="PROSITE" id="PS50112">
    <property type="entry name" value="PAS"/>
    <property type="match status" value="1"/>
</dbReference>
<feature type="domain" description="Histidine kinase" evidence="16">
    <location>
        <begin position="597"/>
        <end position="818"/>
    </location>
</feature>
<evidence type="ECO:0000256" key="13">
    <source>
        <dbReference type="ARBA" id="ARBA00023136"/>
    </source>
</evidence>
<dbReference type="InterPro" id="IPR000014">
    <property type="entry name" value="PAS"/>
</dbReference>
<dbReference type="SMART" id="SM00448">
    <property type="entry name" value="REC"/>
    <property type="match status" value="1"/>
</dbReference>
<dbReference type="SMART" id="SM00091">
    <property type="entry name" value="PAS"/>
    <property type="match status" value="2"/>
</dbReference>
<evidence type="ECO:0000256" key="7">
    <source>
        <dbReference type="ARBA" id="ARBA00022692"/>
    </source>
</evidence>
<dbReference type="Proteomes" id="UP000326202">
    <property type="component" value="Chromosome"/>
</dbReference>
<gene>
    <name evidence="20" type="ORF">FRZ44_06830</name>
</gene>
<dbReference type="InterPro" id="IPR003661">
    <property type="entry name" value="HisK_dim/P_dom"/>
</dbReference>
<dbReference type="SMART" id="SM00387">
    <property type="entry name" value="HATPase_c"/>
    <property type="match status" value="1"/>
</dbReference>
<reference evidence="20 21" key="1">
    <citation type="submission" date="2019-08" db="EMBL/GenBank/DDBJ databases">
        <title>Hyperibacter terrae gen. nov., sp. nov. and Hyperibacter viscosus sp. nov., two new members in the family Rhodospirillaceae isolated from the rhizosphere of Hypericum perforatum.</title>
        <authorList>
            <person name="Noviana Z."/>
        </authorList>
    </citation>
    <scope>NUCLEOTIDE SEQUENCE [LARGE SCALE GENOMIC DNA]</scope>
    <source>
        <strain evidence="20 21">R5913</strain>
    </source>
</reference>
<dbReference type="CDD" id="cd00130">
    <property type="entry name" value="PAS"/>
    <property type="match status" value="2"/>
</dbReference>
<dbReference type="Pfam" id="PF05231">
    <property type="entry name" value="MASE1"/>
    <property type="match status" value="1"/>
</dbReference>
<evidence type="ECO:0000256" key="9">
    <source>
        <dbReference type="ARBA" id="ARBA00022777"/>
    </source>
</evidence>
<dbReference type="InterPro" id="IPR007895">
    <property type="entry name" value="MASE1"/>
</dbReference>
<evidence type="ECO:0000259" key="16">
    <source>
        <dbReference type="PROSITE" id="PS50109"/>
    </source>
</evidence>
<dbReference type="PANTHER" id="PTHR45339:SF1">
    <property type="entry name" value="HYBRID SIGNAL TRANSDUCTION HISTIDINE KINASE J"/>
    <property type="match status" value="1"/>
</dbReference>
<keyword evidence="12" id="KW-0902">Two-component regulatory system</keyword>
<evidence type="ECO:0000313" key="20">
    <source>
        <dbReference type="EMBL" id="QEX15400.1"/>
    </source>
</evidence>
<feature type="transmembrane region" description="Helical" evidence="15">
    <location>
        <begin position="162"/>
        <end position="183"/>
    </location>
</feature>
<comment type="subcellular location">
    <subcellularLocation>
        <location evidence="2">Cell membrane</location>
        <topology evidence="2">Multi-pass membrane protein</topology>
    </subcellularLocation>
</comment>
<dbReference type="PRINTS" id="PR00344">
    <property type="entry name" value="BCTRLSENSOR"/>
</dbReference>
<dbReference type="GO" id="GO:0005524">
    <property type="term" value="F:ATP binding"/>
    <property type="evidence" value="ECO:0007669"/>
    <property type="project" value="UniProtKB-KW"/>
</dbReference>
<dbReference type="SUPFAM" id="SSF55874">
    <property type="entry name" value="ATPase domain of HSP90 chaperone/DNA topoisomerase II/histidine kinase"/>
    <property type="match status" value="1"/>
</dbReference>
<keyword evidence="11 15" id="KW-1133">Transmembrane helix</keyword>
<dbReference type="EMBL" id="CP042906">
    <property type="protein sequence ID" value="QEX15400.1"/>
    <property type="molecule type" value="Genomic_DNA"/>
</dbReference>
<dbReference type="FunFam" id="3.30.565.10:FF:000078">
    <property type="entry name" value="Two-component sensor histidine kinase"/>
    <property type="match status" value="1"/>
</dbReference>
<dbReference type="CDD" id="cd17546">
    <property type="entry name" value="REC_hyHK_CKI1_RcsC-like"/>
    <property type="match status" value="1"/>
</dbReference>
<dbReference type="PANTHER" id="PTHR45339">
    <property type="entry name" value="HYBRID SIGNAL TRANSDUCTION HISTIDINE KINASE J"/>
    <property type="match status" value="1"/>
</dbReference>
<keyword evidence="5 14" id="KW-0597">Phosphoprotein</keyword>
<dbReference type="Gene3D" id="1.10.287.130">
    <property type="match status" value="1"/>
</dbReference>
<dbReference type="Gene3D" id="3.30.450.20">
    <property type="entry name" value="PAS domain"/>
    <property type="match status" value="2"/>
</dbReference>
<comment type="catalytic activity">
    <reaction evidence="1">
        <text>ATP + protein L-histidine = ADP + protein N-phospho-L-histidine.</text>
        <dbReference type="EC" id="2.7.13.3"/>
    </reaction>
</comment>
<feature type="transmembrane region" description="Helical" evidence="15">
    <location>
        <begin position="258"/>
        <end position="278"/>
    </location>
</feature>
<evidence type="ECO:0000256" key="8">
    <source>
        <dbReference type="ARBA" id="ARBA00022741"/>
    </source>
</evidence>